<evidence type="ECO:0000256" key="1">
    <source>
        <dbReference type="ARBA" id="ARBA00004477"/>
    </source>
</evidence>
<reference evidence="16 17" key="1">
    <citation type="submission" date="2019-03" db="EMBL/GenBank/DDBJ databases">
        <title>Sequencing 23 genomes of Wallemia ichthyophaga.</title>
        <authorList>
            <person name="Gostincar C."/>
        </authorList>
    </citation>
    <scope>NUCLEOTIDE SEQUENCE [LARGE SCALE GENOMIC DNA]</scope>
    <source>
        <strain evidence="16 17">EXF-5753</strain>
    </source>
</reference>
<dbReference type="PROSITE" id="PS51384">
    <property type="entry name" value="FAD_FR"/>
    <property type="match status" value="1"/>
</dbReference>
<dbReference type="InterPro" id="IPR017938">
    <property type="entry name" value="Riboflavin_synthase-like_b-brl"/>
</dbReference>
<sequence>MSSTQYDESGQYAGYFALTFLFLILVPLSLTTLYNAFNGDKTAHGLSYPAFPYPNSHPKPKSSKQARVSLARLLVLVVGWAAFAYIAIKTKDIRVEHTVYDPFEILGLSTGSTQKQIRKHYKKLSLKFHPDKVKLAVNQTVEQADTYFVSLTKAYKSLTDDTIKENLEKFGHPDGKQEMSMGVAIPTWVVDSQNSFWVLGLYGVLFGLGLPYMVGKWWFSSRSLTKDRVLNSTAAIFFRKLDEKADFPQLLHLLATADEMVSILPSAPIEKDTAKKVKAAAKEQLDYVFPAHGIFTRPQSLRAAVLLFAHVLRIDLPKGLKKEQKAILPVALHVHRTLLAISLAHNWLPTTLKIAQLSGHLLTATKPGDSVYKSIYNIPDALAEELTDRPPFTIARAPEDERKKLLKVGQEGGVKEEDYEGVNEVLGKFLHVDIADANFEVVDEQTVTPGAIVQFKTKARLVPARFPLGDDGTKAENNDLTETNDTKLHAAYTPYFPQEKPITYMVMLTDSKTSKIIVQPGRFTNIPIVQAPKLKNTVKSLNLQFQAPPQPGVYTFRAVLCSEVQPGWGFQAARTMRLLVEKPSAPVKEEDDISEPEEDTLAGQMAQLRGQTVKKADESDESGTDDDEQEEEGSNNKAHRNNDNEFPRASDLLASLLRCVSVAISRSHSVLHASGGMLGVAFIARLPAMVNWVMAGGIQRATFLHKGEIDGPGAYPYSVIAKTPFHSNQSTKPNIFKRFIVWLRPTANTPLPGTSLTAGQAFVFALATAASLFVFAYGPTNPIQNPGRAGWAAVAVTPAVTALAFKNSIVGTMGGWGYEKLNKLHRLLGRLCVLFALLHTIGYAQKYAKNGATSHMLQTQFYQAGIFAMIGLLLTAVFSIPWCRTHFYNVFWHSHWIGYWIYLIATMVHWPASQPFIIPCIVCYGVDCIMRFARSRSRLAEITPHPAAGYTTITIPDLRGGWEAGQHVYLRIQELGGRVYGLGNLIEKHPISIASAIGGSDGLRLIIRSNGDWSSRVLALAQRKQNEITYGSEKGNDSVPTAAVTVEGPYGGPFYTSFGKSGHVVFLAAGSGLAFVLACAEDLVKQSRGGHSRATTCQVIWIVRDVATYQVFHEELMTLLVAASLVPLDLTVKVFITRHANSAGVTSEDLTYLLPHRDGEIVAKRPSIAAIIEDAVFLAKDRHCTYGMVVGICGPPSTVRACRAAIGGIDPRYLRDIGGLSQHCETFGW</sequence>
<evidence type="ECO:0000256" key="5">
    <source>
        <dbReference type="ARBA" id="ARBA00022927"/>
    </source>
</evidence>
<keyword evidence="11" id="KW-0143">Chaperone</keyword>
<evidence type="ECO:0000256" key="7">
    <source>
        <dbReference type="ARBA" id="ARBA00022989"/>
    </source>
</evidence>
<feature type="transmembrane region" description="Helical" evidence="13">
    <location>
        <begin position="69"/>
        <end position="88"/>
    </location>
</feature>
<feature type="region of interest" description="Disordered" evidence="12">
    <location>
        <begin position="605"/>
        <end position="645"/>
    </location>
</feature>
<dbReference type="Pfam" id="PF08030">
    <property type="entry name" value="NAD_binding_6"/>
    <property type="match status" value="1"/>
</dbReference>
<name>A0A4T0FJ95_9BASI</name>
<feature type="transmembrane region" description="Helical" evidence="13">
    <location>
        <begin position="864"/>
        <end position="883"/>
    </location>
</feature>
<dbReference type="InterPro" id="IPR004179">
    <property type="entry name" value="Sec63-dom"/>
</dbReference>
<feature type="domain" description="FAD-binding FR-type" evidence="15">
    <location>
        <begin position="932"/>
        <end position="1056"/>
    </location>
</feature>
<dbReference type="Gene3D" id="1.10.3380.10">
    <property type="entry name" value="Sec63 N-terminal domain-like domain"/>
    <property type="match status" value="1"/>
</dbReference>
<evidence type="ECO:0000256" key="4">
    <source>
        <dbReference type="ARBA" id="ARBA00022824"/>
    </source>
</evidence>
<dbReference type="GO" id="GO:0006811">
    <property type="term" value="P:monoatomic ion transport"/>
    <property type="evidence" value="ECO:0007669"/>
    <property type="project" value="UniProtKB-KW"/>
</dbReference>
<feature type="transmembrane region" description="Helical" evidence="13">
    <location>
        <begin position="756"/>
        <end position="777"/>
    </location>
</feature>
<feature type="compositionally biased region" description="Acidic residues" evidence="12">
    <location>
        <begin position="618"/>
        <end position="633"/>
    </location>
</feature>
<evidence type="ECO:0000256" key="10">
    <source>
        <dbReference type="ARBA" id="ARBA00023136"/>
    </source>
</evidence>
<evidence type="ECO:0000256" key="12">
    <source>
        <dbReference type="SAM" id="MobiDB-lite"/>
    </source>
</evidence>
<dbReference type="SUPFAM" id="SSF46565">
    <property type="entry name" value="Chaperone J-domain"/>
    <property type="match status" value="1"/>
</dbReference>
<keyword evidence="2" id="KW-0813">Transport</keyword>
<protein>
    <recommendedName>
        <fullName evidence="18">J domain-containing protein</fullName>
    </recommendedName>
</protein>
<evidence type="ECO:0000256" key="13">
    <source>
        <dbReference type="SAM" id="Phobius"/>
    </source>
</evidence>
<evidence type="ECO:0000256" key="2">
    <source>
        <dbReference type="ARBA" id="ARBA00022448"/>
    </source>
</evidence>
<dbReference type="SUPFAM" id="SSF81296">
    <property type="entry name" value="E set domains"/>
    <property type="match status" value="1"/>
</dbReference>
<dbReference type="Gene3D" id="2.60.40.150">
    <property type="entry name" value="C2 domain"/>
    <property type="match status" value="1"/>
</dbReference>
<dbReference type="GO" id="GO:0003723">
    <property type="term" value="F:RNA binding"/>
    <property type="evidence" value="ECO:0007669"/>
    <property type="project" value="TreeGrafter"/>
</dbReference>
<organism evidence="16 17">
    <name type="scientific">Wallemia hederae</name>
    <dbReference type="NCBI Taxonomy" id="1540922"/>
    <lineage>
        <taxon>Eukaryota</taxon>
        <taxon>Fungi</taxon>
        <taxon>Dikarya</taxon>
        <taxon>Basidiomycota</taxon>
        <taxon>Wallemiomycotina</taxon>
        <taxon>Wallemiomycetes</taxon>
        <taxon>Wallemiales</taxon>
        <taxon>Wallemiaceae</taxon>
        <taxon>Wallemia</taxon>
    </lineage>
</organism>
<dbReference type="PROSITE" id="PS50076">
    <property type="entry name" value="DNAJ_2"/>
    <property type="match status" value="1"/>
</dbReference>
<dbReference type="InterPro" id="IPR039261">
    <property type="entry name" value="FNR_nucleotide-bd"/>
</dbReference>
<dbReference type="SFLD" id="SFLDG01168">
    <property type="entry name" value="Ferric_reductase_subgroup_(FRE"/>
    <property type="match status" value="1"/>
</dbReference>
<dbReference type="InterPro" id="IPR017927">
    <property type="entry name" value="FAD-bd_FR_type"/>
</dbReference>
<dbReference type="GO" id="GO:0006614">
    <property type="term" value="P:SRP-dependent cotranslational protein targeting to membrane"/>
    <property type="evidence" value="ECO:0007669"/>
    <property type="project" value="TreeGrafter"/>
</dbReference>
<comment type="subcellular location">
    <subcellularLocation>
        <location evidence="1">Endoplasmic reticulum membrane</location>
        <topology evidence="1">Multi-pass membrane protein</topology>
    </subcellularLocation>
</comment>
<proteinExistence type="predicted"/>
<dbReference type="InterPro" id="IPR013130">
    <property type="entry name" value="Fe3_Rdtase_TM_dom"/>
</dbReference>
<feature type="transmembrane region" description="Helical" evidence="13">
    <location>
        <begin position="827"/>
        <end position="844"/>
    </location>
</feature>
<dbReference type="Pfam" id="PF01794">
    <property type="entry name" value="Ferric_reduct"/>
    <property type="match status" value="1"/>
</dbReference>
<dbReference type="GO" id="GO:0006620">
    <property type="term" value="P:post-translational protein targeting to endoplasmic reticulum membrane"/>
    <property type="evidence" value="ECO:0007669"/>
    <property type="project" value="TreeGrafter"/>
</dbReference>
<dbReference type="SMART" id="SM00271">
    <property type="entry name" value="DnaJ"/>
    <property type="match status" value="1"/>
</dbReference>
<dbReference type="InterPro" id="IPR001623">
    <property type="entry name" value="DnaJ_domain"/>
</dbReference>
<dbReference type="Pfam" id="PF00226">
    <property type="entry name" value="DnaJ"/>
    <property type="match status" value="1"/>
</dbReference>
<dbReference type="PANTHER" id="PTHR24075:SF0">
    <property type="entry name" value="TRANSLOCATION PROTEIN SEC63 HOMOLOG"/>
    <property type="match status" value="1"/>
</dbReference>
<keyword evidence="3 13" id="KW-0812">Transmembrane</keyword>
<evidence type="ECO:0000256" key="6">
    <source>
        <dbReference type="ARBA" id="ARBA00022982"/>
    </source>
</evidence>
<evidence type="ECO:0000259" key="15">
    <source>
        <dbReference type="PROSITE" id="PS51384"/>
    </source>
</evidence>
<evidence type="ECO:0008006" key="18">
    <source>
        <dbReference type="Google" id="ProtNLM"/>
    </source>
</evidence>
<dbReference type="Gene3D" id="1.10.287.110">
    <property type="entry name" value="DnaJ domain"/>
    <property type="match status" value="1"/>
</dbReference>
<evidence type="ECO:0000313" key="17">
    <source>
        <dbReference type="Proteomes" id="UP000310189"/>
    </source>
</evidence>
<evidence type="ECO:0000256" key="9">
    <source>
        <dbReference type="ARBA" id="ARBA00023065"/>
    </source>
</evidence>
<keyword evidence="5" id="KW-0653">Protein transport</keyword>
<evidence type="ECO:0000256" key="8">
    <source>
        <dbReference type="ARBA" id="ARBA00023002"/>
    </source>
</evidence>
<comment type="caution">
    <text evidence="16">The sequence shown here is derived from an EMBL/GenBank/DDBJ whole genome shotgun (WGS) entry which is preliminary data.</text>
</comment>
<dbReference type="GO" id="GO:0008320">
    <property type="term" value="F:protein transmembrane transporter activity"/>
    <property type="evidence" value="ECO:0007669"/>
    <property type="project" value="TreeGrafter"/>
</dbReference>
<dbReference type="EMBL" id="SPNW01000055">
    <property type="protein sequence ID" value="TIA87444.1"/>
    <property type="molecule type" value="Genomic_DNA"/>
</dbReference>
<evidence type="ECO:0000256" key="11">
    <source>
        <dbReference type="ARBA" id="ARBA00023186"/>
    </source>
</evidence>
<keyword evidence="17" id="KW-1185">Reference proteome</keyword>
<dbReference type="InterPro" id="IPR013112">
    <property type="entry name" value="FAD-bd_8"/>
</dbReference>
<evidence type="ECO:0000313" key="16">
    <source>
        <dbReference type="EMBL" id="TIA87444.1"/>
    </source>
</evidence>
<dbReference type="CDD" id="cd06186">
    <property type="entry name" value="NOX_Duox_like_FAD_NADP"/>
    <property type="match status" value="1"/>
</dbReference>
<keyword evidence="9" id="KW-0406">Ion transport</keyword>
<dbReference type="SUPFAM" id="SSF158702">
    <property type="entry name" value="Sec63 N-terminal domain-like"/>
    <property type="match status" value="1"/>
</dbReference>
<dbReference type="InterPro" id="IPR035892">
    <property type="entry name" value="C2_domain_sf"/>
</dbReference>
<dbReference type="GO" id="GO:0016491">
    <property type="term" value="F:oxidoreductase activity"/>
    <property type="evidence" value="ECO:0007669"/>
    <property type="project" value="UniProtKB-KW"/>
</dbReference>
<dbReference type="Proteomes" id="UP000310189">
    <property type="component" value="Unassembled WGS sequence"/>
</dbReference>
<dbReference type="InterPro" id="IPR036869">
    <property type="entry name" value="J_dom_sf"/>
</dbReference>
<dbReference type="CDD" id="cd06257">
    <property type="entry name" value="DnaJ"/>
    <property type="match status" value="1"/>
</dbReference>
<dbReference type="PRINTS" id="PR00625">
    <property type="entry name" value="JDOMAIN"/>
</dbReference>
<keyword evidence="6" id="KW-0249">Electron transport</keyword>
<dbReference type="AlphaFoldDB" id="A0A4T0FJ95"/>
<dbReference type="SUPFAM" id="SSF63380">
    <property type="entry name" value="Riboflavin synthase domain-like"/>
    <property type="match status" value="1"/>
</dbReference>
<dbReference type="FunFam" id="1.10.287.110:FF:000039">
    <property type="entry name" value="Protein translocation complex component (Npl1)"/>
    <property type="match status" value="1"/>
</dbReference>
<accession>A0A4T0FJ95</accession>
<dbReference type="OrthoDB" id="1734229at2759"/>
<dbReference type="SMART" id="SM00973">
    <property type="entry name" value="Sec63"/>
    <property type="match status" value="1"/>
</dbReference>
<keyword evidence="10 13" id="KW-0472">Membrane</keyword>
<dbReference type="GO" id="GO:0031207">
    <property type="term" value="C:Sec62/Sec63 complex"/>
    <property type="evidence" value="ECO:0007669"/>
    <property type="project" value="TreeGrafter"/>
</dbReference>
<evidence type="ECO:0000259" key="14">
    <source>
        <dbReference type="PROSITE" id="PS50076"/>
    </source>
</evidence>
<dbReference type="InterPro" id="IPR013121">
    <property type="entry name" value="Fe_red_NAD-bd_6"/>
</dbReference>
<dbReference type="SUPFAM" id="SSF52343">
    <property type="entry name" value="Ferredoxin reductase-like, C-terminal NADP-linked domain"/>
    <property type="match status" value="1"/>
</dbReference>
<dbReference type="InterPro" id="IPR014756">
    <property type="entry name" value="Ig_E-set"/>
</dbReference>
<feature type="transmembrane region" description="Helical" evidence="13">
    <location>
        <begin position="12"/>
        <end position="37"/>
    </location>
</feature>
<keyword evidence="7 13" id="KW-1133">Transmembrane helix</keyword>
<gene>
    <name evidence="16" type="ORF">E3P99_03155</name>
</gene>
<keyword evidence="4" id="KW-0256">Endoplasmic reticulum</keyword>
<dbReference type="Pfam" id="PF02889">
    <property type="entry name" value="Sec63"/>
    <property type="match status" value="1"/>
</dbReference>
<dbReference type="Gene3D" id="3.40.50.80">
    <property type="entry name" value="Nucleotide-binding domain of ferredoxin-NADP reductase (FNR) module"/>
    <property type="match status" value="1"/>
</dbReference>
<keyword evidence="8" id="KW-0560">Oxidoreductase</keyword>
<dbReference type="Pfam" id="PF08022">
    <property type="entry name" value="FAD_binding_8"/>
    <property type="match status" value="1"/>
</dbReference>
<evidence type="ECO:0000256" key="3">
    <source>
        <dbReference type="ARBA" id="ARBA00022692"/>
    </source>
</evidence>
<dbReference type="PANTHER" id="PTHR24075">
    <property type="entry name" value="SEC63 DOMAIN-CONTAINING"/>
    <property type="match status" value="1"/>
</dbReference>
<feature type="transmembrane region" description="Helical" evidence="13">
    <location>
        <begin position="196"/>
        <end position="219"/>
    </location>
</feature>
<feature type="domain" description="J" evidence="14">
    <location>
        <begin position="101"/>
        <end position="171"/>
    </location>
</feature>
<dbReference type="SFLD" id="SFLDS00052">
    <property type="entry name" value="Ferric_Reductase_Domain"/>
    <property type="match status" value="1"/>
</dbReference>
<feature type="transmembrane region" description="Helical" evidence="13">
    <location>
        <begin position="890"/>
        <end position="910"/>
    </location>
</feature>